<evidence type="ECO:0000256" key="1">
    <source>
        <dbReference type="ARBA" id="ARBA00007164"/>
    </source>
</evidence>
<dbReference type="GO" id="GO:0009002">
    <property type="term" value="F:serine-type D-Ala-D-Ala carboxypeptidase activity"/>
    <property type="evidence" value="ECO:0007669"/>
    <property type="project" value="InterPro"/>
</dbReference>
<evidence type="ECO:0000259" key="11">
    <source>
        <dbReference type="PROSITE" id="PS51724"/>
    </source>
</evidence>
<organism evidence="12 13">
    <name type="scientific">Thalassospira xiamenensis</name>
    <dbReference type="NCBI Taxonomy" id="220697"/>
    <lineage>
        <taxon>Bacteria</taxon>
        <taxon>Pseudomonadati</taxon>
        <taxon>Pseudomonadota</taxon>
        <taxon>Alphaproteobacteria</taxon>
        <taxon>Rhodospirillales</taxon>
        <taxon>Thalassospiraceae</taxon>
        <taxon>Thalassospira</taxon>
    </lineage>
</organism>
<dbReference type="InterPro" id="IPR036680">
    <property type="entry name" value="SPOR-like_sf"/>
</dbReference>
<evidence type="ECO:0000256" key="2">
    <source>
        <dbReference type="ARBA" id="ARBA00022729"/>
    </source>
</evidence>
<comment type="similarity">
    <text evidence="1 9">Belongs to the peptidase S11 family.</text>
</comment>
<dbReference type="InterPro" id="IPR012338">
    <property type="entry name" value="Beta-lactam/transpept-like"/>
</dbReference>
<evidence type="ECO:0000256" key="6">
    <source>
        <dbReference type="ARBA" id="ARBA00023316"/>
    </source>
</evidence>
<dbReference type="SUPFAM" id="SSF56601">
    <property type="entry name" value="beta-lactamase/transpeptidase-like"/>
    <property type="match status" value="1"/>
</dbReference>
<keyword evidence="10" id="KW-1133">Transmembrane helix</keyword>
<dbReference type="GO" id="GO:0042834">
    <property type="term" value="F:peptidoglycan binding"/>
    <property type="evidence" value="ECO:0007669"/>
    <property type="project" value="InterPro"/>
</dbReference>
<proteinExistence type="inferred from homology"/>
<keyword evidence="12" id="KW-0121">Carboxypeptidase</keyword>
<feature type="active site" description="Acyl-ester intermediate" evidence="7">
    <location>
        <position position="83"/>
    </location>
</feature>
<dbReference type="GO" id="GO:0009252">
    <property type="term" value="P:peptidoglycan biosynthetic process"/>
    <property type="evidence" value="ECO:0007669"/>
    <property type="project" value="UniProtKB-KW"/>
</dbReference>
<dbReference type="GO" id="GO:0071555">
    <property type="term" value="P:cell wall organization"/>
    <property type="evidence" value="ECO:0007669"/>
    <property type="project" value="UniProtKB-KW"/>
</dbReference>
<dbReference type="PROSITE" id="PS51724">
    <property type="entry name" value="SPOR"/>
    <property type="match status" value="1"/>
</dbReference>
<reference evidence="12 13" key="1">
    <citation type="submission" date="2017-08" db="EMBL/GenBank/DDBJ databases">
        <authorList>
            <person name="de Groot N.N."/>
        </authorList>
    </citation>
    <scope>NUCLEOTIDE SEQUENCE [LARGE SCALE GENOMIC DNA]</scope>
    <source>
        <strain evidence="12 13">USBA 78</strain>
    </source>
</reference>
<evidence type="ECO:0000256" key="10">
    <source>
        <dbReference type="SAM" id="Phobius"/>
    </source>
</evidence>
<feature type="domain" description="SPOR" evidence="11">
    <location>
        <begin position="348"/>
        <end position="436"/>
    </location>
</feature>
<dbReference type="Pfam" id="PF00768">
    <property type="entry name" value="Peptidase_S11"/>
    <property type="match status" value="1"/>
</dbReference>
<dbReference type="GO" id="GO:0008360">
    <property type="term" value="P:regulation of cell shape"/>
    <property type="evidence" value="ECO:0007669"/>
    <property type="project" value="UniProtKB-KW"/>
</dbReference>
<dbReference type="EMBL" id="OBMM01000004">
    <property type="protein sequence ID" value="SOC23660.1"/>
    <property type="molecule type" value="Genomic_DNA"/>
</dbReference>
<evidence type="ECO:0000256" key="3">
    <source>
        <dbReference type="ARBA" id="ARBA00022801"/>
    </source>
</evidence>
<keyword evidence="4" id="KW-0133">Cell shape</keyword>
<dbReference type="PANTHER" id="PTHR21581">
    <property type="entry name" value="D-ALANYL-D-ALANINE CARBOXYPEPTIDASE"/>
    <property type="match status" value="1"/>
</dbReference>
<name>A0A285TLX4_9PROT</name>
<dbReference type="InterPro" id="IPR018044">
    <property type="entry name" value="Peptidase_S11"/>
</dbReference>
<evidence type="ECO:0000256" key="7">
    <source>
        <dbReference type="PIRSR" id="PIRSR618044-1"/>
    </source>
</evidence>
<feature type="active site" description="Proton acceptor" evidence="7">
    <location>
        <position position="86"/>
    </location>
</feature>
<evidence type="ECO:0000256" key="5">
    <source>
        <dbReference type="ARBA" id="ARBA00022984"/>
    </source>
</evidence>
<evidence type="ECO:0000313" key="12">
    <source>
        <dbReference type="EMBL" id="SOC23660.1"/>
    </source>
</evidence>
<keyword evidence="10" id="KW-0472">Membrane</keyword>
<keyword evidence="3" id="KW-0378">Hydrolase</keyword>
<evidence type="ECO:0000256" key="4">
    <source>
        <dbReference type="ARBA" id="ARBA00022960"/>
    </source>
</evidence>
<dbReference type="Gene3D" id="3.30.70.1070">
    <property type="entry name" value="Sporulation related repeat"/>
    <property type="match status" value="1"/>
</dbReference>
<dbReference type="InterPro" id="IPR007730">
    <property type="entry name" value="SPOR-like_dom"/>
</dbReference>
<feature type="active site" evidence="7">
    <location>
        <position position="143"/>
    </location>
</feature>
<sequence>MRFKTRLGPKAMATVRTDESQSMWQLQGRRIYCALSVMMLIIAAVVFTTPAAMARTYTAMVIDAETGDVLHEYRADHKVYPASLTKIMTLYMLFDALDSGKVSLSTRMEVSKRAWGQAPSKLGLQPGEKISVEDAILALVTKSANDIAVVVAEHLGGTEIKFAQMMTAKARQIGMKNTTFRNASGLPNRGQLTTARDMIRLAVSLRKDYGNYYHYFSTQKFSYGKRTYGNHNNLLASYYGTDGIKTGYINASGFNLVASVNRNGRRLIGVVFGGRTARSRDDQMKKLLDQAYLDLKKDGEIIAPRPRISPDGKILPADTQLLMAKQNNANEVEQPGRIDTETVVARLSPETGGWGIQVGAFSDQRRAQEAVLAAARTAPDVLRLTRAAVEQQSNGSGIVYRARLLGFGGEQEARSACAALRKEKVACIPVNAGDAG</sequence>
<keyword evidence="2" id="KW-0732">Signal</keyword>
<evidence type="ECO:0000313" key="13">
    <source>
        <dbReference type="Proteomes" id="UP000219068"/>
    </source>
</evidence>
<feature type="transmembrane region" description="Helical" evidence="10">
    <location>
        <begin position="31"/>
        <end position="53"/>
    </location>
</feature>
<dbReference type="AlphaFoldDB" id="A0A285TLX4"/>
<dbReference type="Pfam" id="PF05036">
    <property type="entry name" value="SPOR"/>
    <property type="match status" value="1"/>
</dbReference>
<evidence type="ECO:0000256" key="9">
    <source>
        <dbReference type="RuleBase" id="RU004016"/>
    </source>
</evidence>
<dbReference type="PRINTS" id="PR00725">
    <property type="entry name" value="DADACBPTASE1"/>
</dbReference>
<protein>
    <submittedName>
        <fullName evidence="12">D-alanyl-D-alanine carboxypeptidase</fullName>
    </submittedName>
</protein>
<feature type="binding site" evidence="8">
    <location>
        <position position="245"/>
    </location>
    <ligand>
        <name>substrate</name>
    </ligand>
</feature>
<dbReference type="PANTHER" id="PTHR21581:SF6">
    <property type="entry name" value="TRAFFICKING PROTEIN PARTICLE COMPLEX SUBUNIT 12"/>
    <property type="match status" value="1"/>
</dbReference>
<keyword evidence="5" id="KW-0573">Peptidoglycan synthesis</keyword>
<accession>A0A285TLX4</accession>
<dbReference type="Proteomes" id="UP000219068">
    <property type="component" value="Unassembled WGS sequence"/>
</dbReference>
<evidence type="ECO:0000256" key="8">
    <source>
        <dbReference type="PIRSR" id="PIRSR618044-2"/>
    </source>
</evidence>
<dbReference type="Gene3D" id="3.40.710.10">
    <property type="entry name" value="DD-peptidase/beta-lactamase superfamily"/>
    <property type="match status" value="1"/>
</dbReference>
<dbReference type="RefSeq" id="WP_231886933.1">
    <property type="nucleotide sequence ID" value="NZ_JPWD01000004.1"/>
</dbReference>
<keyword evidence="10" id="KW-0812">Transmembrane</keyword>
<keyword evidence="12" id="KW-0645">Protease</keyword>
<keyword evidence="6" id="KW-0961">Cell wall biogenesis/degradation</keyword>
<gene>
    <name evidence="12" type="ORF">SAMN05428964_104139</name>
</gene>
<dbReference type="InterPro" id="IPR001967">
    <property type="entry name" value="Peptidase_S11_N"/>
</dbReference>
<dbReference type="GO" id="GO:0006508">
    <property type="term" value="P:proteolysis"/>
    <property type="evidence" value="ECO:0007669"/>
    <property type="project" value="InterPro"/>
</dbReference>